<evidence type="ECO:0000313" key="2">
    <source>
        <dbReference type="Proteomes" id="UP001165677"/>
    </source>
</evidence>
<reference evidence="1" key="1">
    <citation type="submission" date="2022-10" db="EMBL/GenBank/DDBJ databases">
        <title>Flavobacterium sp. nov., a bacterium isolated from lake sediment.</title>
        <authorList>
            <person name="Qu J.-H."/>
        </authorList>
    </citation>
    <scope>NUCLEOTIDE SEQUENCE</scope>
    <source>
        <strain evidence="1">TH16-21</strain>
    </source>
</reference>
<gene>
    <name evidence="1" type="ORF">OJ995_12935</name>
</gene>
<organism evidence="1 2">
    <name type="scientific">Flavobacterium lacisediminis</name>
    <dbReference type="NCBI Taxonomy" id="2989705"/>
    <lineage>
        <taxon>Bacteria</taxon>
        <taxon>Pseudomonadati</taxon>
        <taxon>Bacteroidota</taxon>
        <taxon>Flavobacteriia</taxon>
        <taxon>Flavobacteriales</taxon>
        <taxon>Flavobacteriaceae</taxon>
        <taxon>Flavobacterium</taxon>
    </lineage>
</organism>
<protein>
    <submittedName>
        <fullName evidence="1">Uncharacterized protein</fullName>
    </submittedName>
</protein>
<dbReference type="EMBL" id="JAPCIO010000012">
    <property type="protein sequence ID" value="MCW1149128.1"/>
    <property type="molecule type" value="Genomic_DNA"/>
</dbReference>
<proteinExistence type="predicted"/>
<name>A0ABT3EKP1_9FLAO</name>
<comment type="caution">
    <text evidence="1">The sequence shown here is derived from an EMBL/GenBank/DDBJ whole genome shotgun (WGS) entry which is preliminary data.</text>
</comment>
<dbReference type="Proteomes" id="UP001165677">
    <property type="component" value="Unassembled WGS sequence"/>
</dbReference>
<keyword evidence="2" id="KW-1185">Reference proteome</keyword>
<dbReference type="RefSeq" id="WP_264369815.1">
    <property type="nucleotide sequence ID" value="NZ_JAPCIO010000012.1"/>
</dbReference>
<accession>A0ABT3EKP1</accession>
<sequence length="238" mass="27702">MNRFYIIASEGEEPENEFIIKNFGDKVPQNKVYMATQGYIDIRKDYIPAKPKDYDLKFIAHLRTLSPVYKTFEFLDFHFEKYNSDKQEFLKQIKYSVLPLLSNNKTYTNIINEWLEMKEPKKTTESTNYTIKTGDINAPVQFQQSVNHSNQTQSFDYSAEQIQDFFKILKSDIVNLEEAKQEEFNTEIEYATRQLNKGKDISSQLTEIGSLIQNTGISFFVNLASSGVFEVIKPYLGL</sequence>
<evidence type="ECO:0000313" key="1">
    <source>
        <dbReference type="EMBL" id="MCW1149128.1"/>
    </source>
</evidence>